<sequence length="214" mass="22601">MIVLRPVLEVCPADGFDLWPVAALAPYDFVPLNGDLSPAGVGTAVMSIAKANDFEPEDGPRRPSDPLGAFLHGLLNLDDLFAPGGLRVTDTATGAVLSPGCCNGLDERTDWSEVLDGAGWASFGHDPSPAAERIGDRARLTVDADREDGPVIELPLTDLRRLLTAAEHDLTAFLHLTATWATTHLPAHASRLHGALARALGLPEHPGTRGATRT</sequence>
<dbReference type="GeneID" id="95456692"/>
<dbReference type="RefSeq" id="WP_062752274.1">
    <property type="nucleotide sequence ID" value="NZ_BMSJ01000001.1"/>
</dbReference>
<dbReference type="EMBL" id="CP023693">
    <property type="protein sequence ID" value="QEV34733.1"/>
    <property type="molecule type" value="Genomic_DNA"/>
</dbReference>
<accession>A0AAV4KF98</accession>
<dbReference type="Proteomes" id="UP000642014">
    <property type="component" value="Unassembled WGS sequence"/>
</dbReference>
<reference evidence="2 3" key="2">
    <citation type="submission" date="2017-09" db="EMBL/GenBank/DDBJ databases">
        <authorList>
            <person name="Lee N."/>
            <person name="Cho B.-K."/>
        </authorList>
    </citation>
    <scope>NUCLEOTIDE SEQUENCE [LARGE SCALE GENOMIC DNA]</scope>
    <source>
        <strain evidence="2 3">ATCC 19740</strain>
    </source>
</reference>
<name>A0AAV4KF98_9ACTN</name>
<reference evidence="1 4" key="1">
    <citation type="journal article" date="2014" name="Int. J. Syst. Evol. Microbiol.">
        <title>Complete genome sequence of Corynebacterium casei LMG S-19264T (=DSM 44701T), isolated from a smear-ripened cheese.</title>
        <authorList>
            <consortium name="US DOE Joint Genome Institute (JGI-PGF)"/>
            <person name="Walter F."/>
            <person name="Albersmeier A."/>
            <person name="Kalinowski J."/>
            <person name="Ruckert C."/>
        </authorList>
    </citation>
    <scope>NUCLEOTIDE SEQUENCE [LARGE SCALE GENOMIC DNA]</scope>
    <source>
        <strain evidence="1 4">JCM 4205</strain>
    </source>
</reference>
<proteinExistence type="predicted"/>
<gene>
    <name evidence="2" type="ORF">CP977_23305</name>
    <name evidence="1" type="ORF">GCM10010497_02520</name>
</gene>
<evidence type="ECO:0000313" key="2">
    <source>
        <dbReference type="EMBL" id="QEV34733.1"/>
    </source>
</evidence>
<evidence type="ECO:0000313" key="4">
    <source>
        <dbReference type="Proteomes" id="UP000642014"/>
    </source>
</evidence>
<dbReference type="EMBL" id="BMSJ01000001">
    <property type="protein sequence ID" value="GGR04721.1"/>
    <property type="molecule type" value="Genomic_DNA"/>
</dbReference>
<reference evidence="1" key="3">
    <citation type="submission" date="2023-08" db="EMBL/GenBank/DDBJ databases">
        <authorList>
            <person name="Sun Q."/>
            <person name="Ohkuma M."/>
        </authorList>
    </citation>
    <scope>NUCLEOTIDE SEQUENCE</scope>
    <source>
        <strain evidence="1">JCM 4205</strain>
    </source>
</reference>
<dbReference type="AlphaFoldDB" id="A0AAV4KF98"/>
<evidence type="ECO:0000313" key="3">
    <source>
        <dbReference type="Proteomes" id="UP000326029"/>
    </source>
</evidence>
<organism evidence="1 4">
    <name type="scientific">Streptomyces cinereoruber</name>
    <dbReference type="NCBI Taxonomy" id="67260"/>
    <lineage>
        <taxon>Bacteria</taxon>
        <taxon>Bacillati</taxon>
        <taxon>Actinomycetota</taxon>
        <taxon>Actinomycetes</taxon>
        <taxon>Kitasatosporales</taxon>
        <taxon>Streptomycetaceae</taxon>
        <taxon>Streptomyces</taxon>
    </lineage>
</organism>
<protein>
    <submittedName>
        <fullName evidence="1">Uncharacterized protein</fullName>
    </submittedName>
</protein>
<evidence type="ECO:0000313" key="1">
    <source>
        <dbReference type="EMBL" id="GGR04721.1"/>
    </source>
</evidence>
<keyword evidence="3" id="KW-1185">Reference proteome</keyword>
<dbReference type="Proteomes" id="UP000326029">
    <property type="component" value="Chromosome"/>
</dbReference>